<dbReference type="Proteomes" id="UP000013981">
    <property type="component" value="Unassembled WGS sequence"/>
</dbReference>
<dbReference type="InterPro" id="IPR050490">
    <property type="entry name" value="Bact_solute-bd_prot1"/>
</dbReference>
<proteinExistence type="inferred from homology"/>
<dbReference type="RefSeq" id="WP_016149200.1">
    <property type="nucleotide sequence ID" value="NZ_KB976105.1"/>
</dbReference>
<evidence type="ECO:0008006" key="7">
    <source>
        <dbReference type="Google" id="ProtNLM"/>
    </source>
</evidence>
<dbReference type="SUPFAM" id="SSF53850">
    <property type="entry name" value="Periplasmic binding protein-like II"/>
    <property type="match status" value="1"/>
</dbReference>
<sequence length="434" mass="48028">MRSCLKRVAVSVVLSAVVLILTVLGSAQQTVLTVGVIAGSYWDAPTGNCYAVIDAAIERFEQAHPNVRVEYTSGILKRDYSEWLADQYLLGTEPDVFLVMPEDFGMLAELGALQPLDSLLESDGEVSAADFYDAAVKSGASGGVQYALPYECVPTLMFVNKTLLEAEGIPVPDNDWTWDDFYQICAQVTRDTDGDGVIDQFGSYGYTWRDALAANGAALFDENGTSCLIAQPDCVEAVEFAQKLQALYADCDITARSFDEGHVAFRPFLFSDYRTYQPYPWRIKRYSNFEWDCIQMPGGPSGTGRSELSTVLAAISNRSTQKSLAWELLKELTCSDETQSMLYTDSHGVSALRRVTQSPRTQQILQHDTPGESQLGLELLSDTMEQAVAAPHFRAYDQALLLAESLVTTAMEDDHNLSLQLQRVQRQLNEYLQS</sequence>
<protein>
    <recommendedName>
        <fullName evidence="7">Extracellular solute-binding protein</fullName>
    </recommendedName>
</protein>
<gene>
    <name evidence="5" type="ORF">HMPREF1526_03115</name>
</gene>
<keyword evidence="6" id="KW-1185">Reference proteome</keyword>
<organism evidence="5 6">
    <name type="scientific">Butyricicoccus pullicaecorum 1.2</name>
    <dbReference type="NCBI Taxonomy" id="1203606"/>
    <lineage>
        <taxon>Bacteria</taxon>
        <taxon>Bacillati</taxon>
        <taxon>Bacillota</taxon>
        <taxon>Clostridia</taxon>
        <taxon>Eubacteriales</taxon>
        <taxon>Butyricicoccaceae</taxon>
        <taxon>Butyricicoccus</taxon>
    </lineage>
</organism>
<dbReference type="HOGENOM" id="CLU_031285_10_5_9"/>
<comment type="similarity">
    <text evidence="2">Belongs to the bacterial solute-binding protein 1 family.</text>
</comment>
<keyword evidence="4" id="KW-0732">Signal</keyword>
<dbReference type="eggNOG" id="COG1653">
    <property type="taxonomic scope" value="Bacteria"/>
</dbReference>
<dbReference type="AlphaFoldDB" id="R8VXJ0"/>
<reference evidence="5 6" key="1">
    <citation type="submission" date="2013-01" db="EMBL/GenBank/DDBJ databases">
        <title>The Genome Sequence of Butyricicoccus pullicaecorum 1.2.</title>
        <authorList>
            <consortium name="The Broad Institute Genome Sequencing Platform"/>
            <person name="Earl A."/>
            <person name="Ward D."/>
            <person name="Feldgarden M."/>
            <person name="Gevers D."/>
            <person name="Van Immerseel F."/>
            <person name="Eeckhaut V."/>
            <person name="Walker B."/>
            <person name="Young S.K."/>
            <person name="Zeng Q."/>
            <person name="Gargeya S."/>
            <person name="Fitzgerald M."/>
            <person name="Haas B."/>
            <person name="Abouelleil A."/>
            <person name="Alvarado L."/>
            <person name="Arachchi H.M."/>
            <person name="Berlin A.M."/>
            <person name="Chapman S.B."/>
            <person name="Dewar J."/>
            <person name="Goldberg J."/>
            <person name="Griggs A."/>
            <person name="Gujja S."/>
            <person name="Hansen M."/>
            <person name="Howarth C."/>
            <person name="Imamovic A."/>
            <person name="Larimer J."/>
            <person name="McCowan C."/>
            <person name="Murphy C."/>
            <person name="Neiman D."/>
            <person name="Pearson M."/>
            <person name="Priest M."/>
            <person name="Roberts A."/>
            <person name="Saif S."/>
            <person name="Shea T."/>
            <person name="Sisk P."/>
            <person name="Sykes S."/>
            <person name="Wortman J."/>
            <person name="Nusbaum C."/>
            <person name="Birren B."/>
        </authorList>
    </citation>
    <scope>NUCLEOTIDE SEQUENCE [LARGE SCALE GENOMIC DNA]</scope>
    <source>
        <strain evidence="5 6">1.2</strain>
    </source>
</reference>
<name>R8VXJ0_9FIRM</name>
<dbReference type="PANTHER" id="PTHR43649:SF31">
    <property type="entry name" value="SN-GLYCEROL-3-PHOSPHATE-BINDING PERIPLASMIC PROTEIN UGPB"/>
    <property type="match status" value="1"/>
</dbReference>
<evidence type="ECO:0000256" key="1">
    <source>
        <dbReference type="ARBA" id="ARBA00004196"/>
    </source>
</evidence>
<accession>R8VXJ0</accession>
<dbReference type="Pfam" id="PF01547">
    <property type="entry name" value="SBP_bac_1"/>
    <property type="match status" value="1"/>
</dbReference>
<dbReference type="PATRIC" id="fig|1203606.4.peg.3075"/>
<evidence type="ECO:0000313" key="5">
    <source>
        <dbReference type="EMBL" id="EOQ35647.1"/>
    </source>
</evidence>
<dbReference type="PANTHER" id="PTHR43649">
    <property type="entry name" value="ARABINOSE-BINDING PROTEIN-RELATED"/>
    <property type="match status" value="1"/>
</dbReference>
<evidence type="ECO:0000313" key="6">
    <source>
        <dbReference type="Proteomes" id="UP000013981"/>
    </source>
</evidence>
<dbReference type="InterPro" id="IPR006059">
    <property type="entry name" value="SBP"/>
</dbReference>
<comment type="caution">
    <text evidence="5">The sequence shown here is derived from an EMBL/GenBank/DDBJ whole genome shotgun (WGS) entry which is preliminary data.</text>
</comment>
<evidence type="ECO:0000256" key="4">
    <source>
        <dbReference type="ARBA" id="ARBA00022729"/>
    </source>
</evidence>
<dbReference type="OrthoDB" id="383937at2"/>
<dbReference type="Gene3D" id="3.40.190.10">
    <property type="entry name" value="Periplasmic binding protein-like II"/>
    <property type="match status" value="1"/>
</dbReference>
<keyword evidence="3" id="KW-0813">Transport</keyword>
<dbReference type="GO" id="GO:0030313">
    <property type="term" value="C:cell envelope"/>
    <property type="evidence" value="ECO:0007669"/>
    <property type="project" value="UniProtKB-SubCell"/>
</dbReference>
<comment type="subcellular location">
    <subcellularLocation>
        <location evidence="1">Cell envelope</location>
    </subcellularLocation>
</comment>
<evidence type="ECO:0000256" key="2">
    <source>
        <dbReference type="ARBA" id="ARBA00008520"/>
    </source>
</evidence>
<dbReference type="EMBL" id="AQOB01000015">
    <property type="protein sequence ID" value="EOQ35647.1"/>
    <property type="molecule type" value="Genomic_DNA"/>
</dbReference>
<evidence type="ECO:0000256" key="3">
    <source>
        <dbReference type="ARBA" id="ARBA00022448"/>
    </source>
</evidence>